<comment type="similarity">
    <text evidence="1 8">Belongs to the SELO family.</text>
</comment>
<feature type="active site" description="Proton acceptor" evidence="8">
    <location>
        <position position="277"/>
    </location>
</feature>
<dbReference type="GO" id="GO:0005524">
    <property type="term" value="F:ATP binding"/>
    <property type="evidence" value="ECO:0007669"/>
    <property type="project" value="UniProtKB-UniRule"/>
</dbReference>
<feature type="binding site" evidence="8">
    <location>
        <position position="287"/>
    </location>
    <ligand>
        <name>ATP</name>
        <dbReference type="ChEBI" id="CHEBI:30616"/>
    </ligand>
</feature>
<evidence type="ECO:0000256" key="8">
    <source>
        <dbReference type="HAMAP-Rule" id="MF_00692"/>
    </source>
</evidence>
<feature type="region of interest" description="Disordered" evidence="9">
    <location>
        <begin position="1"/>
        <end position="25"/>
    </location>
</feature>
<dbReference type="Pfam" id="PF02696">
    <property type="entry name" value="SelO"/>
    <property type="match status" value="1"/>
</dbReference>
<feature type="binding site" evidence="8">
    <location>
        <position position="278"/>
    </location>
    <ligand>
        <name>Mg(2+)</name>
        <dbReference type="ChEBI" id="CHEBI:18420"/>
    </ligand>
</feature>
<dbReference type="PANTHER" id="PTHR32057:SF14">
    <property type="entry name" value="PROTEIN ADENYLYLTRANSFERASE SELO, MITOCHONDRIAL"/>
    <property type="match status" value="1"/>
</dbReference>
<dbReference type="KEGG" id="ssan:NX02_15925"/>
<evidence type="ECO:0000256" key="5">
    <source>
        <dbReference type="ARBA" id="ARBA00022741"/>
    </source>
</evidence>
<feature type="binding site" evidence="8">
    <location>
        <position position="150"/>
    </location>
    <ligand>
        <name>ATP</name>
        <dbReference type="ChEBI" id="CHEBI:30616"/>
    </ligand>
</feature>
<keyword evidence="3 8" id="KW-0548">Nucleotidyltransferase</keyword>
<dbReference type="Proteomes" id="UP000018851">
    <property type="component" value="Chromosome"/>
</dbReference>
<comment type="catalytic activity">
    <reaction evidence="8">
        <text>L-tyrosyl-[protein] + ATP = O-(5'-adenylyl)-L-tyrosyl-[protein] + diphosphate</text>
        <dbReference type="Rhea" id="RHEA:54288"/>
        <dbReference type="Rhea" id="RHEA-COMP:10136"/>
        <dbReference type="Rhea" id="RHEA-COMP:13846"/>
        <dbReference type="ChEBI" id="CHEBI:30616"/>
        <dbReference type="ChEBI" id="CHEBI:33019"/>
        <dbReference type="ChEBI" id="CHEBI:46858"/>
        <dbReference type="ChEBI" id="CHEBI:83624"/>
        <dbReference type="EC" id="2.7.7.108"/>
    </reaction>
</comment>
<evidence type="ECO:0000256" key="4">
    <source>
        <dbReference type="ARBA" id="ARBA00022723"/>
    </source>
</evidence>
<feature type="binding site" evidence="8">
    <location>
        <position position="151"/>
    </location>
    <ligand>
        <name>ATP</name>
        <dbReference type="ChEBI" id="CHEBI:30616"/>
    </ligand>
</feature>
<evidence type="ECO:0000313" key="11">
    <source>
        <dbReference type="Proteomes" id="UP000018851"/>
    </source>
</evidence>
<evidence type="ECO:0000313" key="10">
    <source>
        <dbReference type="EMBL" id="AHE54865.1"/>
    </source>
</evidence>
<dbReference type="GO" id="GO:0070733">
    <property type="term" value="F:AMPylase activity"/>
    <property type="evidence" value="ECO:0007669"/>
    <property type="project" value="UniProtKB-EC"/>
</dbReference>
<feature type="binding site" evidence="8">
    <location>
        <position position="117"/>
    </location>
    <ligand>
        <name>ATP</name>
        <dbReference type="ChEBI" id="CHEBI:30616"/>
    </ligand>
</feature>
<dbReference type="EC" id="2.7.7.-" evidence="8"/>
<evidence type="ECO:0000256" key="3">
    <source>
        <dbReference type="ARBA" id="ARBA00022695"/>
    </source>
</evidence>
<dbReference type="EC" id="2.7.7.108" evidence="8"/>
<feature type="binding site" evidence="8">
    <location>
        <position position="115"/>
    </location>
    <ligand>
        <name>ATP</name>
        <dbReference type="ChEBI" id="CHEBI:30616"/>
    </ligand>
</feature>
<comment type="catalytic activity">
    <reaction evidence="8">
        <text>L-seryl-[protein] + ATP = 3-O-(5'-adenylyl)-L-seryl-[protein] + diphosphate</text>
        <dbReference type="Rhea" id="RHEA:58120"/>
        <dbReference type="Rhea" id="RHEA-COMP:9863"/>
        <dbReference type="Rhea" id="RHEA-COMP:15073"/>
        <dbReference type="ChEBI" id="CHEBI:29999"/>
        <dbReference type="ChEBI" id="CHEBI:30616"/>
        <dbReference type="ChEBI" id="CHEBI:33019"/>
        <dbReference type="ChEBI" id="CHEBI:142516"/>
        <dbReference type="EC" id="2.7.7.108"/>
    </reaction>
</comment>
<feature type="binding site" evidence="8">
    <location>
        <position position="201"/>
    </location>
    <ligand>
        <name>ATP</name>
        <dbReference type="ChEBI" id="CHEBI:30616"/>
    </ligand>
</feature>
<dbReference type="EMBL" id="CP006644">
    <property type="protein sequence ID" value="AHE54865.1"/>
    <property type="molecule type" value="Genomic_DNA"/>
</dbReference>
<comment type="catalytic activity">
    <reaction evidence="8">
        <text>L-seryl-[protein] + UTP = O-(5'-uridylyl)-L-seryl-[protein] + diphosphate</text>
        <dbReference type="Rhea" id="RHEA:64604"/>
        <dbReference type="Rhea" id="RHEA-COMP:9863"/>
        <dbReference type="Rhea" id="RHEA-COMP:16635"/>
        <dbReference type="ChEBI" id="CHEBI:29999"/>
        <dbReference type="ChEBI" id="CHEBI:33019"/>
        <dbReference type="ChEBI" id="CHEBI:46398"/>
        <dbReference type="ChEBI" id="CHEBI:156051"/>
    </reaction>
</comment>
<dbReference type="PATRIC" id="fig|1123269.5.peg.3113"/>
<feature type="binding site" evidence="8">
    <location>
        <position position="287"/>
    </location>
    <ligand>
        <name>Mg(2+)</name>
        <dbReference type="ChEBI" id="CHEBI:18420"/>
    </ligand>
</feature>
<keyword evidence="11" id="KW-1185">Reference proteome</keyword>
<dbReference type="NCBIfam" id="NF000658">
    <property type="entry name" value="PRK00029.1"/>
    <property type="match status" value="1"/>
</dbReference>
<keyword evidence="5 8" id="KW-0547">Nucleotide-binding</keyword>
<protein>
    <recommendedName>
        <fullName evidence="8">Protein nucleotidyltransferase YdiU</fullName>
        <ecNumber evidence="8">2.7.7.-</ecNumber>
    </recommendedName>
    <alternativeName>
        <fullName evidence="8">Protein adenylyltransferase YdiU</fullName>
        <ecNumber evidence="8">2.7.7.108</ecNumber>
    </alternativeName>
    <alternativeName>
        <fullName evidence="8">Protein uridylyltransferase YdiU</fullName>
        <ecNumber evidence="8">2.7.7.-</ecNumber>
    </alternativeName>
</protein>
<dbReference type="GO" id="GO:0030145">
    <property type="term" value="F:manganese ion binding"/>
    <property type="evidence" value="ECO:0007669"/>
    <property type="project" value="UniProtKB-UniRule"/>
</dbReference>
<keyword evidence="4 8" id="KW-0479">Metal-binding</keyword>
<dbReference type="HOGENOM" id="CLU_010245_4_1_5"/>
<dbReference type="HAMAP" id="MF_00692">
    <property type="entry name" value="SelO"/>
    <property type="match status" value="1"/>
</dbReference>
<keyword evidence="2 8" id="KW-0808">Transferase</keyword>
<evidence type="ECO:0000256" key="1">
    <source>
        <dbReference type="ARBA" id="ARBA00009747"/>
    </source>
</evidence>
<dbReference type="PANTHER" id="PTHR32057">
    <property type="entry name" value="PROTEIN ADENYLYLTRANSFERASE SELO, MITOCHONDRIAL"/>
    <property type="match status" value="1"/>
</dbReference>
<comment type="catalytic activity">
    <reaction evidence="8">
        <text>L-threonyl-[protein] + ATP = 3-O-(5'-adenylyl)-L-threonyl-[protein] + diphosphate</text>
        <dbReference type="Rhea" id="RHEA:54292"/>
        <dbReference type="Rhea" id="RHEA-COMP:11060"/>
        <dbReference type="Rhea" id="RHEA-COMP:13847"/>
        <dbReference type="ChEBI" id="CHEBI:30013"/>
        <dbReference type="ChEBI" id="CHEBI:30616"/>
        <dbReference type="ChEBI" id="CHEBI:33019"/>
        <dbReference type="ChEBI" id="CHEBI:138113"/>
        <dbReference type="EC" id="2.7.7.108"/>
    </reaction>
</comment>
<organism evidence="10 11">
    <name type="scientific">Sphingomonas sanxanigenens DSM 19645 = NX02</name>
    <dbReference type="NCBI Taxonomy" id="1123269"/>
    <lineage>
        <taxon>Bacteria</taxon>
        <taxon>Pseudomonadati</taxon>
        <taxon>Pseudomonadota</taxon>
        <taxon>Alphaproteobacteria</taxon>
        <taxon>Sphingomonadales</taxon>
        <taxon>Sphingomonadaceae</taxon>
        <taxon>Sphingomonas</taxon>
    </lineage>
</organism>
<sequence length="518" mass="56194">MRRTDSRDRQGCAAGTQSPPRRKAEVPVTLTLPFDNSYARLPDRFYAHVAPMKPPAPRLIRLNRPLAEQLGLDPDALASEAGLQILSGREVAIGSQPIALAYAGHQFGHFVPQLGDGRAILLGEVVDRDGRRRDLQLKGAGRTPFSRGGDGRAALGPVLREYVVSEAMAALGVPTTRALAAVTTGDSVMRELVLPGAVLTRVAASHIRVGTFQFFAARGDQDALRLLADHVIARHYPEAAEDPHPYRALLDGVIARQASLIARWLQVGFIHGVMNTDNMSIAGETIDYGPCAFLDAYDPEKVFSSIDQNGRYAFGNQPRIALWNLVRLAETLLELLDPDGETAVKIAEAALEAFGPQFEAAYQAGLRRKLGLSVERAGDAELAGDLLTAMSANQVDFTLFFRRLAAAQAPDAGEPVCALFVDPTVADAWLGRWRQRLADDPQDPAARAAAMNRANPAYIPRNHRVEEVIRAAVDRDDFAPFERLLAVLAAPFEAREADAAFETPPTPDERVMATFCGT</sequence>
<proteinExistence type="inferred from homology"/>
<comment type="function">
    <text evidence="8">Nucleotidyltransferase involved in the post-translational modification of proteins. It can catalyze the addition of adenosine monophosphate (AMP) or uridine monophosphate (UMP) to a protein, resulting in modifications known as AMPylation and UMPylation.</text>
</comment>
<evidence type="ECO:0000256" key="9">
    <source>
        <dbReference type="SAM" id="MobiDB-lite"/>
    </source>
</evidence>
<evidence type="ECO:0000256" key="2">
    <source>
        <dbReference type="ARBA" id="ARBA00022679"/>
    </source>
</evidence>
<comment type="catalytic activity">
    <reaction evidence="8">
        <text>L-tyrosyl-[protein] + UTP = O-(5'-uridylyl)-L-tyrosyl-[protein] + diphosphate</text>
        <dbReference type="Rhea" id="RHEA:83887"/>
        <dbReference type="Rhea" id="RHEA-COMP:10136"/>
        <dbReference type="Rhea" id="RHEA-COMP:20238"/>
        <dbReference type="ChEBI" id="CHEBI:33019"/>
        <dbReference type="ChEBI" id="CHEBI:46398"/>
        <dbReference type="ChEBI" id="CHEBI:46858"/>
        <dbReference type="ChEBI" id="CHEBI:90602"/>
    </reaction>
</comment>
<dbReference type="STRING" id="1123269.NX02_15925"/>
<feature type="binding site" evidence="8">
    <location>
        <position position="138"/>
    </location>
    <ligand>
        <name>ATP</name>
        <dbReference type="ChEBI" id="CHEBI:30616"/>
    </ligand>
</feature>
<gene>
    <name evidence="8" type="primary">ydiU</name>
    <name evidence="8" type="synonym">selO</name>
    <name evidence="10" type="ORF">NX02_15925</name>
</gene>
<comment type="catalytic activity">
    <reaction evidence="8">
        <text>L-histidyl-[protein] + UTP = N(tele)-(5'-uridylyl)-L-histidyl-[protein] + diphosphate</text>
        <dbReference type="Rhea" id="RHEA:83891"/>
        <dbReference type="Rhea" id="RHEA-COMP:9745"/>
        <dbReference type="Rhea" id="RHEA-COMP:20239"/>
        <dbReference type="ChEBI" id="CHEBI:29979"/>
        <dbReference type="ChEBI" id="CHEBI:33019"/>
        <dbReference type="ChEBI" id="CHEBI:46398"/>
        <dbReference type="ChEBI" id="CHEBI:233474"/>
    </reaction>
</comment>
<keyword evidence="7 8" id="KW-0460">Magnesium</keyword>
<dbReference type="InterPro" id="IPR003846">
    <property type="entry name" value="SelO"/>
</dbReference>
<comment type="cofactor">
    <cofactor evidence="8">
        <name>Mg(2+)</name>
        <dbReference type="ChEBI" id="CHEBI:18420"/>
    </cofactor>
    <cofactor evidence="8">
        <name>Mn(2+)</name>
        <dbReference type="ChEBI" id="CHEBI:29035"/>
    </cofactor>
</comment>
<feature type="binding site" evidence="8">
    <location>
        <position position="118"/>
    </location>
    <ligand>
        <name>ATP</name>
        <dbReference type="ChEBI" id="CHEBI:30616"/>
    </ligand>
</feature>
<feature type="compositionally biased region" description="Basic and acidic residues" evidence="9">
    <location>
        <begin position="1"/>
        <end position="10"/>
    </location>
</feature>
<reference evidence="10 11" key="1">
    <citation type="submission" date="2013-07" db="EMBL/GenBank/DDBJ databases">
        <title>Completed genome of Sphingomonas sanxanigenens NX02.</title>
        <authorList>
            <person name="Ma T."/>
            <person name="Huang H."/>
            <person name="Wu M."/>
            <person name="Li X."/>
            <person name="Li G."/>
        </authorList>
    </citation>
    <scope>NUCLEOTIDE SEQUENCE [LARGE SCALE GENOMIC DNA]</scope>
    <source>
        <strain evidence="10 11">NX02</strain>
    </source>
</reference>
<keyword evidence="8" id="KW-0464">Manganese</keyword>
<accession>W0AGT5</accession>
<name>W0AGT5_9SPHN</name>
<feature type="binding site" evidence="8">
    <location>
        <position position="208"/>
    </location>
    <ligand>
        <name>ATP</name>
        <dbReference type="ChEBI" id="CHEBI:30616"/>
    </ligand>
</feature>
<dbReference type="AlphaFoldDB" id="W0AGT5"/>
<dbReference type="eggNOG" id="COG0397">
    <property type="taxonomic scope" value="Bacteria"/>
</dbReference>
<dbReference type="GO" id="GO:0000287">
    <property type="term" value="F:magnesium ion binding"/>
    <property type="evidence" value="ECO:0007669"/>
    <property type="project" value="UniProtKB-UniRule"/>
</dbReference>
<evidence type="ECO:0000256" key="7">
    <source>
        <dbReference type="ARBA" id="ARBA00022842"/>
    </source>
</evidence>
<evidence type="ECO:0000256" key="6">
    <source>
        <dbReference type="ARBA" id="ARBA00022840"/>
    </source>
</evidence>
<dbReference type="RefSeq" id="WP_211258218.1">
    <property type="nucleotide sequence ID" value="NZ_CP006644.1"/>
</dbReference>
<keyword evidence="6 8" id="KW-0067">ATP-binding</keyword>